<dbReference type="SMART" id="SM00198">
    <property type="entry name" value="SCP"/>
    <property type="match status" value="1"/>
</dbReference>
<sequence length="264" mass="29620">MNSLLSSIIIVVFSVWLSVIFAVNVKPKPNQDDYCNLNCTNGPNVGCTKPDVPRDCQNFKLVNITERMKKAFLNAHNRKRRLVAAGKGLLKDGVHTPIAAKMPNLTWNIALAKLAEYNVKQCEMKHDCAKTRHGHTGQNLFFYGTTLSPIKNSTIAKMAVDGWYAESKDTRLEDIKKLTTIYPNGKPIGHYTQLIWGNTTKVGCAVSTYKKHSNGNMFNMTLVACNYRGGNMLEEAVYQIKDAKNPKSKNQTKNNKKPKQKMPK</sequence>
<evidence type="ECO:0000256" key="1">
    <source>
        <dbReference type="ARBA" id="ARBA00004613"/>
    </source>
</evidence>
<feature type="domain" description="SCP" evidence="5">
    <location>
        <begin position="67"/>
        <end position="234"/>
    </location>
</feature>
<dbReference type="AlphaFoldDB" id="Q9NH66"/>
<accession>Q9NH66</accession>
<evidence type="ECO:0000256" key="4">
    <source>
        <dbReference type="SAM" id="SignalP"/>
    </source>
</evidence>
<comment type="subcellular location">
    <subcellularLocation>
        <location evidence="1">Secreted</location>
    </subcellularLocation>
</comment>
<protein>
    <submittedName>
        <fullName evidence="6">Salivary allergen 2</fullName>
    </submittedName>
</protein>
<feature type="signal peptide" evidence="4">
    <location>
        <begin position="1"/>
        <end position="22"/>
    </location>
</feature>
<dbReference type="Pfam" id="PF00188">
    <property type="entry name" value="CAP"/>
    <property type="match status" value="1"/>
</dbReference>
<keyword evidence="4" id="KW-0732">Signal</keyword>
<dbReference type="EMBL" id="AF231352">
    <property type="protein sequence ID" value="AAF65314.1"/>
    <property type="molecule type" value="mRNA"/>
</dbReference>
<organism evidence="6">
    <name type="scientific">Ctenocephalides felis</name>
    <name type="common">Cat flea</name>
    <dbReference type="NCBI Taxonomy" id="7515"/>
    <lineage>
        <taxon>Eukaryota</taxon>
        <taxon>Metazoa</taxon>
        <taxon>Ecdysozoa</taxon>
        <taxon>Arthropoda</taxon>
        <taxon>Hexapoda</taxon>
        <taxon>Insecta</taxon>
        <taxon>Pterygota</taxon>
        <taxon>Neoptera</taxon>
        <taxon>Endopterygota</taxon>
        <taxon>Siphonaptera</taxon>
        <taxon>Pulicidae</taxon>
        <taxon>Archaeopsyllinae</taxon>
        <taxon>Ctenocephalides</taxon>
    </lineage>
</organism>
<reference evidence="6" key="1">
    <citation type="submission" date="2000-02" db="EMBL/GenBank/DDBJ databases">
        <title>Identification and cloning of a 36 kDa salivary allergen from Ctenocephalides felis: a homolog of venom allergen III from Solinopsis invicta.</title>
        <authorList>
            <person name="Weber E.R."/>
            <person name="Hunter S."/>
            <person name="Stedman K."/>
            <person name="McCall C."/>
        </authorList>
    </citation>
    <scope>NUCLEOTIDE SEQUENCE</scope>
</reference>
<evidence type="ECO:0000313" key="6">
    <source>
        <dbReference type="EMBL" id="AAF65314.1"/>
    </source>
</evidence>
<feature type="chain" id="PRO_5004330984" evidence="4">
    <location>
        <begin position="23"/>
        <end position="264"/>
    </location>
</feature>
<feature type="region of interest" description="Disordered" evidence="3">
    <location>
        <begin position="241"/>
        <end position="264"/>
    </location>
</feature>
<dbReference type="PANTHER" id="PTHR10334">
    <property type="entry name" value="CYSTEINE-RICH SECRETORY PROTEIN-RELATED"/>
    <property type="match status" value="1"/>
</dbReference>
<dbReference type="InterPro" id="IPR014044">
    <property type="entry name" value="CAP_dom"/>
</dbReference>
<evidence type="ECO:0000256" key="3">
    <source>
        <dbReference type="SAM" id="MobiDB-lite"/>
    </source>
</evidence>
<feature type="compositionally biased region" description="Basic residues" evidence="3">
    <location>
        <begin position="254"/>
        <end position="264"/>
    </location>
</feature>
<dbReference type="InterPro" id="IPR035940">
    <property type="entry name" value="CAP_sf"/>
</dbReference>
<dbReference type="InterPro" id="IPR002413">
    <property type="entry name" value="V5_allergen-like"/>
</dbReference>
<dbReference type="PRINTS" id="PR00838">
    <property type="entry name" value="V5ALLERGEN"/>
</dbReference>
<dbReference type="Allergome" id="253">
    <property type="allergen name" value="Cte f 2"/>
</dbReference>
<dbReference type="PRINTS" id="PR00837">
    <property type="entry name" value="V5TPXLIKE"/>
</dbReference>
<name>Q9NH66_CTEFE</name>
<dbReference type="InterPro" id="IPR001283">
    <property type="entry name" value="CRISP-related"/>
</dbReference>
<dbReference type="SUPFAM" id="SSF55797">
    <property type="entry name" value="PR-1-like"/>
    <property type="match status" value="1"/>
</dbReference>
<dbReference type="InterPro" id="IPR018244">
    <property type="entry name" value="Allrgn_V5/Tpx1_CS"/>
</dbReference>
<dbReference type="OrthoDB" id="414826at2759"/>
<dbReference type="Gene3D" id="3.40.33.10">
    <property type="entry name" value="CAP"/>
    <property type="match status" value="1"/>
</dbReference>
<dbReference type="GO" id="GO:0005576">
    <property type="term" value="C:extracellular region"/>
    <property type="evidence" value="ECO:0007669"/>
    <property type="project" value="UniProtKB-SubCell"/>
</dbReference>
<dbReference type="Allergome" id="3227">
    <property type="allergen name" value="Cte f 2.0101"/>
</dbReference>
<evidence type="ECO:0000256" key="2">
    <source>
        <dbReference type="ARBA" id="ARBA00022525"/>
    </source>
</evidence>
<proteinExistence type="evidence at transcript level"/>
<keyword evidence="2" id="KW-0964">Secreted</keyword>
<evidence type="ECO:0000259" key="5">
    <source>
        <dbReference type="SMART" id="SM00198"/>
    </source>
</evidence>
<dbReference type="CDD" id="cd05380">
    <property type="entry name" value="CAP_euk"/>
    <property type="match status" value="1"/>
</dbReference>
<dbReference type="PROSITE" id="PS01009">
    <property type="entry name" value="CRISP_1"/>
    <property type="match status" value="1"/>
</dbReference>